<evidence type="ECO:0000259" key="2">
    <source>
        <dbReference type="Pfam" id="PF22721"/>
    </source>
</evidence>
<dbReference type="InterPro" id="IPR054572">
    <property type="entry name" value="TBP-TOTE"/>
</dbReference>
<accession>A0A3M8P8L7</accession>
<feature type="domain" description="NERD" evidence="1">
    <location>
        <begin position="23"/>
        <end position="137"/>
    </location>
</feature>
<evidence type="ECO:0000313" key="4">
    <source>
        <dbReference type="Proteomes" id="UP000275473"/>
    </source>
</evidence>
<sequence>MLEVHKGKSLKSYENDFFRKISRELAKVFEQRHWDGILIGMPKCVTREELQIDCLLITANQIIIIDFKDYNGTLQLPSEEEFKYGKWMLNNGVVVRGGSSPNPYSQLMKQRIKLIEEISGRMYNFDRKSVTTLVCFHNKVEVLGEVPGKLQVNFSIVDQHNYLNKIVDIIDVVENNKVNFLKGNEREIFTKTLFTAEEYQFDYHAEPMLSTPFLQVQSRNQDSIQQIQEFLLSDSRVMTLTGNTGSGKTALIPNIRELAFDLNFNDVPIFAYSNRLRRKMLKNHPELEEVESLFNTVFDFKNETIDESYKKVIPVKVHDEIHDQDKALYIIDESQLITNTNFDSDLIQFGSGHLLDDIISYIDLNSNPNRKILFIGDKNKLNYGSKTENALNLTYLKGMLENKGVLSEVKDVELKNQIGDSEIIKVCNEIAEKITKDQYNELIIKTRKNIMLCSKDDRIEALTKAYSDPQNSKILVFSNEQAQKVNHWIKMNLVKNASHIDTNDYIIFNSTIHAYEANMGNKEVSSVTNRELDFPLNVSKRVDNGFFGEVINVKHDRIIEKQILVNNEKVTLRFIPCHIKLQDETLIETLVFENYLNMSKNELSKNEIIAYQMVLKKYEDEVLGEEPFERSPEYREMMDHPSEYTVVNKNEKELYRDQKNKNKLTRFEKAYKRRVLEKLKVPTSEYFKILNACRVKYGWAMTVNKAMAYSFETVFFITSQEENRGRTNREYFKWIYTGISSGLSNVYLINWKPISPFLKTEFRETASVKKSNKRNAILTLSNSGTASLEIKSFLENKLAKIATISTIATRNYLEIVTLEMKGRSIELFFDYNGKGEVKTPRLKLGDEKDYTTVLGLLSPAAKDFVNETETIKSFLIRFNEILEGHHVQMKILDQQEWNMLVSFTNEVSNVDIHFWYNSVGMISTFSYADGSKEFFQEIVGLIKEIYIVE</sequence>
<proteinExistence type="predicted"/>
<dbReference type="EMBL" id="RIAX01000005">
    <property type="protein sequence ID" value="RNF39600.1"/>
    <property type="molecule type" value="Genomic_DNA"/>
</dbReference>
<gene>
    <name evidence="3" type="ORF">EEX84_09000</name>
</gene>
<dbReference type="SUPFAM" id="SSF52540">
    <property type="entry name" value="P-loop containing nucleoside triphosphate hydrolases"/>
    <property type="match status" value="2"/>
</dbReference>
<dbReference type="OrthoDB" id="9763659at2"/>
<reference evidence="3 4" key="1">
    <citation type="journal article" date="2018" name="Int. J. Syst. Evol. Microbiol.">
        <title>Planococcus salinus sp. nov., a moderately halophilic bacterium isolated from a saline-alkali soil.</title>
        <authorList>
            <person name="Gan L."/>
        </authorList>
    </citation>
    <scope>NUCLEOTIDE SEQUENCE [LARGE SCALE GENOMIC DNA]</scope>
    <source>
        <strain evidence="3 4">LCB217</strain>
    </source>
</reference>
<protein>
    <submittedName>
        <fullName evidence="3">DUF2075 domain-containing protein</fullName>
    </submittedName>
</protein>
<comment type="caution">
    <text evidence="3">The sequence shown here is derived from an EMBL/GenBank/DDBJ whole genome shotgun (WGS) entry which is preliminary data.</text>
</comment>
<dbReference type="InterPro" id="IPR027417">
    <property type="entry name" value="P-loop_NTPase"/>
</dbReference>
<keyword evidence="4" id="KW-1185">Reference proteome</keyword>
<dbReference type="RefSeq" id="WP_123165300.1">
    <property type="nucleotide sequence ID" value="NZ_RIAX01000005.1"/>
</dbReference>
<feature type="domain" description="TATA-binding-like protein" evidence="2">
    <location>
        <begin position="870"/>
        <end position="941"/>
    </location>
</feature>
<evidence type="ECO:0000259" key="1">
    <source>
        <dbReference type="Pfam" id="PF08378"/>
    </source>
</evidence>
<dbReference type="Pfam" id="PF08378">
    <property type="entry name" value="NERD"/>
    <property type="match status" value="1"/>
</dbReference>
<dbReference type="Gene3D" id="3.40.50.300">
    <property type="entry name" value="P-loop containing nucleotide triphosphate hydrolases"/>
    <property type="match status" value="1"/>
</dbReference>
<dbReference type="InterPro" id="IPR011528">
    <property type="entry name" value="NERD"/>
</dbReference>
<dbReference type="AlphaFoldDB" id="A0A3M8P8L7"/>
<name>A0A3M8P8L7_9BACL</name>
<organism evidence="3 4">
    <name type="scientific">Planococcus salinus</name>
    <dbReference type="NCBI Taxonomy" id="1848460"/>
    <lineage>
        <taxon>Bacteria</taxon>
        <taxon>Bacillati</taxon>
        <taxon>Bacillota</taxon>
        <taxon>Bacilli</taxon>
        <taxon>Bacillales</taxon>
        <taxon>Caryophanaceae</taxon>
        <taxon>Planococcus</taxon>
    </lineage>
</organism>
<dbReference type="Proteomes" id="UP000275473">
    <property type="component" value="Unassembled WGS sequence"/>
</dbReference>
<dbReference type="Pfam" id="PF22721">
    <property type="entry name" value="TBP-TOTE"/>
    <property type="match status" value="1"/>
</dbReference>
<evidence type="ECO:0000313" key="3">
    <source>
        <dbReference type="EMBL" id="RNF39600.1"/>
    </source>
</evidence>